<evidence type="ECO:0000256" key="10">
    <source>
        <dbReference type="ARBA" id="ARBA00023098"/>
    </source>
</evidence>
<dbReference type="InterPro" id="IPR004533">
    <property type="entry name" value="CDP-diaglyc--ser_O-PTrfase"/>
</dbReference>
<keyword evidence="7 15" id="KW-0808">Transferase</keyword>
<dbReference type="Pfam" id="PF01066">
    <property type="entry name" value="CDP-OH_P_transf"/>
    <property type="match status" value="1"/>
</dbReference>
<feature type="transmembrane region" description="Helical" evidence="16">
    <location>
        <begin position="130"/>
        <end position="151"/>
    </location>
</feature>
<feature type="transmembrane region" description="Helical" evidence="16">
    <location>
        <begin position="103"/>
        <end position="123"/>
    </location>
</feature>
<dbReference type="GO" id="GO:0016020">
    <property type="term" value="C:membrane"/>
    <property type="evidence" value="ECO:0007669"/>
    <property type="project" value="InterPro"/>
</dbReference>
<evidence type="ECO:0000256" key="9">
    <source>
        <dbReference type="ARBA" id="ARBA00022989"/>
    </source>
</evidence>
<evidence type="ECO:0000256" key="12">
    <source>
        <dbReference type="ARBA" id="ARBA00023209"/>
    </source>
</evidence>
<evidence type="ECO:0000256" key="6">
    <source>
        <dbReference type="ARBA" id="ARBA00022516"/>
    </source>
</evidence>
<dbReference type="InterPro" id="IPR048254">
    <property type="entry name" value="CDP_ALCOHOL_P_TRANSF_CS"/>
</dbReference>
<evidence type="ECO:0000256" key="11">
    <source>
        <dbReference type="ARBA" id="ARBA00023136"/>
    </source>
</evidence>
<feature type="transmembrane region" description="Helical" evidence="16">
    <location>
        <begin position="157"/>
        <end position="174"/>
    </location>
</feature>
<dbReference type="GO" id="GO:0008654">
    <property type="term" value="P:phospholipid biosynthetic process"/>
    <property type="evidence" value="ECO:0007669"/>
    <property type="project" value="UniProtKB-KW"/>
</dbReference>
<reference evidence="17 18" key="1">
    <citation type="submission" date="2019-09" db="EMBL/GenBank/DDBJ databases">
        <title>Draft genome sequence of Bacillus sp. JC-7.</title>
        <authorList>
            <person name="Tanaka N."/>
            <person name="Shiwa Y."/>
            <person name="Fujita N."/>
            <person name="Tanasupawat S."/>
        </authorList>
    </citation>
    <scope>NUCLEOTIDE SEQUENCE [LARGE SCALE GENOMIC DNA]</scope>
    <source>
        <strain evidence="17 18">JC-7</strain>
    </source>
</reference>
<evidence type="ECO:0000256" key="16">
    <source>
        <dbReference type="SAM" id="Phobius"/>
    </source>
</evidence>
<evidence type="ECO:0000256" key="15">
    <source>
        <dbReference type="RuleBase" id="RU003750"/>
    </source>
</evidence>
<proteinExistence type="inferred from homology"/>
<comment type="similarity">
    <text evidence="3 15">Belongs to the CDP-alcohol phosphatidyltransferase class-I family.</text>
</comment>
<dbReference type="EC" id="2.7.8.8" evidence="4"/>
<dbReference type="InterPro" id="IPR043130">
    <property type="entry name" value="CDP-OH_PTrfase_TM_dom"/>
</dbReference>
<keyword evidence="8 16" id="KW-0812">Transmembrane</keyword>
<keyword evidence="9 16" id="KW-1133">Transmembrane helix</keyword>
<comment type="caution">
    <text evidence="17">The sequence shown here is derived from an EMBL/GenBank/DDBJ whole genome shotgun (WGS) entry which is preliminary data.</text>
</comment>
<dbReference type="InterPro" id="IPR050324">
    <property type="entry name" value="CDP-alcohol_PTase-I"/>
</dbReference>
<evidence type="ECO:0000313" key="18">
    <source>
        <dbReference type="Proteomes" id="UP000391919"/>
    </source>
</evidence>
<dbReference type="Proteomes" id="UP000391919">
    <property type="component" value="Unassembled WGS sequence"/>
</dbReference>
<accession>A0A5J4JBG6</accession>
<dbReference type="Gene3D" id="1.20.120.1760">
    <property type="match status" value="1"/>
</dbReference>
<keyword evidence="11 16" id="KW-0472">Membrane</keyword>
<evidence type="ECO:0000256" key="7">
    <source>
        <dbReference type="ARBA" id="ARBA00022679"/>
    </source>
</evidence>
<evidence type="ECO:0000256" key="13">
    <source>
        <dbReference type="ARBA" id="ARBA00023264"/>
    </source>
</evidence>
<evidence type="ECO:0000256" key="5">
    <source>
        <dbReference type="ARBA" id="ARBA00017171"/>
    </source>
</evidence>
<dbReference type="GO" id="GO:0003882">
    <property type="term" value="F:CDP-diacylglycerol-serine O-phosphatidyltransferase activity"/>
    <property type="evidence" value="ECO:0007669"/>
    <property type="project" value="UniProtKB-EC"/>
</dbReference>
<feature type="transmembrane region" description="Helical" evidence="16">
    <location>
        <begin position="18"/>
        <end position="36"/>
    </location>
</feature>
<protein>
    <recommendedName>
        <fullName evidence="5">CDP-diacylglycerol--serine O-phosphatidyltransferase</fullName>
        <ecNumber evidence="4">2.7.8.8</ecNumber>
    </recommendedName>
    <alternativeName>
        <fullName evidence="14">Phosphatidylserine synthase</fullName>
    </alternativeName>
</protein>
<evidence type="ECO:0000256" key="3">
    <source>
        <dbReference type="ARBA" id="ARBA00010441"/>
    </source>
</evidence>
<evidence type="ECO:0000256" key="14">
    <source>
        <dbReference type="ARBA" id="ARBA00032361"/>
    </source>
</evidence>
<dbReference type="InterPro" id="IPR000462">
    <property type="entry name" value="CDP-OH_P_trans"/>
</dbReference>
<dbReference type="GO" id="GO:0012505">
    <property type="term" value="C:endomembrane system"/>
    <property type="evidence" value="ECO:0007669"/>
    <property type="project" value="UniProtKB-SubCell"/>
</dbReference>
<evidence type="ECO:0000256" key="2">
    <source>
        <dbReference type="ARBA" id="ARBA00004127"/>
    </source>
</evidence>
<keyword evidence="13" id="KW-1208">Phospholipid metabolism</keyword>
<evidence type="ECO:0000256" key="4">
    <source>
        <dbReference type="ARBA" id="ARBA00013174"/>
    </source>
</evidence>
<sequence>MCLYRWYSRVLKKFKMQAANLMTLLNGYLGGTALFSCAGNRLGLAAVLIFLAALFDMFDGKLARRLKVESEFGKQLDSLCDAVSFGAAPAVLMNAALFHLYGFFGVLFSCIYLLCGVIRLACFNTAAQNGYFYGLPITAAGVLLAAAVYAIPYIPPYCFFFWILLLSVLMVTPFKMKKI</sequence>
<gene>
    <name evidence="17" type="ORF">BpJC7_03940</name>
</gene>
<dbReference type="PROSITE" id="PS00379">
    <property type="entry name" value="CDP_ALCOHOL_P_TRANSF"/>
    <property type="match status" value="1"/>
</dbReference>
<dbReference type="PANTHER" id="PTHR14269:SF61">
    <property type="entry name" value="CDP-DIACYLGLYCEROL--SERINE O-PHOSPHATIDYLTRANSFERASE"/>
    <property type="match status" value="1"/>
</dbReference>
<dbReference type="EMBL" id="BKZQ01000004">
    <property type="protein sequence ID" value="GER69091.1"/>
    <property type="molecule type" value="Genomic_DNA"/>
</dbReference>
<keyword evidence="18" id="KW-1185">Reference proteome</keyword>
<evidence type="ECO:0000256" key="8">
    <source>
        <dbReference type="ARBA" id="ARBA00022692"/>
    </source>
</evidence>
<dbReference type="RefSeq" id="WP_371862158.1">
    <property type="nucleotide sequence ID" value="NZ_BKZP01000005.1"/>
</dbReference>
<organism evidence="17 18">
    <name type="scientific">Weizmannia acidilactici</name>
    <dbReference type="NCBI Taxonomy" id="2607726"/>
    <lineage>
        <taxon>Bacteria</taxon>
        <taxon>Bacillati</taxon>
        <taxon>Bacillota</taxon>
        <taxon>Bacilli</taxon>
        <taxon>Bacillales</taxon>
        <taxon>Bacillaceae</taxon>
        <taxon>Heyndrickxia</taxon>
    </lineage>
</organism>
<evidence type="ECO:0000313" key="17">
    <source>
        <dbReference type="EMBL" id="GER69091.1"/>
    </source>
</evidence>
<keyword evidence="12" id="KW-0594">Phospholipid biosynthesis</keyword>
<dbReference type="AlphaFoldDB" id="A0A5J4JBG6"/>
<comment type="catalytic activity">
    <reaction evidence="1">
        <text>a CDP-1,2-diacyl-sn-glycerol + L-serine = a 1,2-diacyl-sn-glycero-3-phospho-L-serine + CMP + H(+)</text>
        <dbReference type="Rhea" id="RHEA:16913"/>
        <dbReference type="ChEBI" id="CHEBI:15378"/>
        <dbReference type="ChEBI" id="CHEBI:33384"/>
        <dbReference type="ChEBI" id="CHEBI:57262"/>
        <dbReference type="ChEBI" id="CHEBI:58332"/>
        <dbReference type="ChEBI" id="CHEBI:60377"/>
        <dbReference type="EC" id="2.7.8.8"/>
    </reaction>
</comment>
<name>A0A5J4JBG6_9BACI</name>
<keyword evidence="6" id="KW-0444">Lipid biosynthesis</keyword>
<dbReference type="PANTHER" id="PTHR14269">
    <property type="entry name" value="CDP-DIACYLGLYCEROL--GLYCEROL-3-PHOSPHATE 3-PHOSPHATIDYLTRANSFERASE-RELATED"/>
    <property type="match status" value="1"/>
</dbReference>
<dbReference type="NCBIfam" id="TIGR00473">
    <property type="entry name" value="pssA"/>
    <property type="match status" value="1"/>
</dbReference>
<keyword evidence="10" id="KW-0443">Lipid metabolism</keyword>
<comment type="subcellular location">
    <subcellularLocation>
        <location evidence="2">Endomembrane system</location>
        <topology evidence="2">Multi-pass membrane protein</topology>
    </subcellularLocation>
</comment>
<evidence type="ECO:0000256" key="1">
    <source>
        <dbReference type="ARBA" id="ARBA00000287"/>
    </source>
</evidence>